<dbReference type="Proteomes" id="UP000194546">
    <property type="component" value="Unassembled WGS sequence"/>
</dbReference>
<gene>
    <name evidence="2" type="ORF">PAMC26510_27720</name>
</gene>
<evidence type="ECO:0000256" key="1">
    <source>
        <dbReference type="SAM" id="MobiDB-lite"/>
    </source>
</evidence>
<sequence length="63" mass="7264">MDFEIKWFRLYRAFTAYKSHPIQVEVISRAIVEYAPHTEIAADSTPTKPSQQTPSLLRIKSAK</sequence>
<comment type="caution">
    <text evidence="2">The sequence shown here is derived from an EMBL/GenBank/DDBJ whole genome shotgun (WGS) entry which is preliminary data.</text>
</comment>
<proteinExistence type="predicted"/>
<evidence type="ECO:0000313" key="2">
    <source>
        <dbReference type="EMBL" id="OTP69194.1"/>
    </source>
</evidence>
<name>A0A242MD22_CABSO</name>
<accession>A0A242MD22</accession>
<dbReference type="AlphaFoldDB" id="A0A242MD22"/>
<feature type="region of interest" description="Disordered" evidence="1">
    <location>
        <begin position="42"/>
        <end position="63"/>
    </location>
</feature>
<dbReference type="RefSeq" id="WP_144022242.1">
    <property type="nucleotide sequence ID" value="NZ_NBTY01000156.1"/>
</dbReference>
<dbReference type="EMBL" id="NBTY01000156">
    <property type="protein sequence ID" value="OTP69194.1"/>
    <property type="molecule type" value="Genomic_DNA"/>
</dbReference>
<organism evidence="2 3">
    <name type="scientific">Caballeronia sordidicola</name>
    <name type="common">Burkholderia sordidicola</name>
    <dbReference type="NCBI Taxonomy" id="196367"/>
    <lineage>
        <taxon>Bacteria</taxon>
        <taxon>Pseudomonadati</taxon>
        <taxon>Pseudomonadota</taxon>
        <taxon>Betaproteobacteria</taxon>
        <taxon>Burkholderiales</taxon>
        <taxon>Burkholderiaceae</taxon>
        <taxon>Caballeronia</taxon>
    </lineage>
</organism>
<reference evidence="2 3" key="1">
    <citation type="submission" date="2017-03" db="EMBL/GenBank/DDBJ databases">
        <title>Genome analysis of strain PAMC 26510.</title>
        <authorList>
            <person name="Oh H.-M."/>
            <person name="Yang J.-A."/>
        </authorList>
    </citation>
    <scope>NUCLEOTIDE SEQUENCE [LARGE SCALE GENOMIC DNA]</scope>
    <source>
        <strain evidence="2 3">PAMC 26510</strain>
    </source>
</reference>
<evidence type="ECO:0000313" key="3">
    <source>
        <dbReference type="Proteomes" id="UP000194546"/>
    </source>
</evidence>
<protein>
    <submittedName>
        <fullName evidence="2">Uncharacterized protein</fullName>
    </submittedName>
</protein>
<feature type="compositionally biased region" description="Polar residues" evidence="1">
    <location>
        <begin position="44"/>
        <end position="55"/>
    </location>
</feature>